<dbReference type="InterPro" id="IPR036179">
    <property type="entry name" value="Ig-like_dom_sf"/>
</dbReference>
<evidence type="ECO:0000256" key="7">
    <source>
        <dbReference type="ARBA" id="ARBA00023136"/>
    </source>
</evidence>
<evidence type="ECO:0000256" key="5">
    <source>
        <dbReference type="ARBA" id="ARBA00022729"/>
    </source>
</evidence>
<keyword evidence="8" id="KW-1015">Disulfide bond</keyword>
<dbReference type="Gene3D" id="2.60.40.10">
    <property type="entry name" value="Immunoglobulins"/>
    <property type="match status" value="1"/>
</dbReference>
<dbReference type="STRING" id="9669.ENSMPUP00000013190"/>
<dbReference type="GeneTree" id="ENSGT00390000007712"/>
<evidence type="ECO:0000256" key="3">
    <source>
        <dbReference type="ARBA" id="ARBA00022475"/>
    </source>
</evidence>
<evidence type="ECO:0000256" key="11">
    <source>
        <dbReference type="ARBA" id="ARBA00064863"/>
    </source>
</evidence>
<dbReference type="InterPro" id="IPR027834">
    <property type="entry name" value="PTCRA"/>
</dbReference>
<evidence type="ECO:0000256" key="8">
    <source>
        <dbReference type="ARBA" id="ARBA00023157"/>
    </source>
</evidence>
<dbReference type="InterPro" id="IPR013783">
    <property type="entry name" value="Ig-like_fold"/>
</dbReference>
<dbReference type="OMA" id="PSHTLWK"/>
<evidence type="ECO:0000313" key="16">
    <source>
        <dbReference type="Ensembl" id="ENSMPUP00000013190.1"/>
    </source>
</evidence>
<dbReference type="PANTHER" id="PTHR37866:SF1">
    <property type="entry name" value="PRE T-CELL ANTIGEN RECEPTOR ALPHA"/>
    <property type="match status" value="1"/>
</dbReference>
<keyword evidence="4" id="KW-0812">Transmembrane</keyword>
<dbReference type="Pfam" id="PF15028">
    <property type="entry name" value="PTCRA"/>
    <property type="match status" value="1"/>
</dbReference>
<organism evidence="16">
    <name type="scientific">Mustela putorius furo</name>
    <name type="common">European domestic ferret</name>
    <name type="synonym">Mustela furo</name>
    <dbReference type="NCBI Taxonomy" id="9669"/>
    <lineage>
        <taxon>Eukaryota</taxon>
        <taxon>Metazoa</taxon>
        <taxon>Chordata</taxon>
        <taxon>Craniata</taxon>
        <taxon>Vertebrata</taxon>
        <taxon>Euteleostomi</taxon>
        <taxon>Mammalia</taxon>
        <taxon>Eutheria</taxon>
        <taxon>Laurasiatheria</taxon>
        <taxon>Carnivora</taxon>
        <taxon>Caniformia</taxon>
        <taxon>Musteloidea</taxon>
        <taxon>Mustelidae</taxon>
        <taxon>Mustelinae</taxon>
        <taxon>Mustela</taxon>
    </lineage>
</organism>
<sequence>MARTWLLLLLALGCPALPTDLVSFPSRPVVTTLLRLARPGVGGTPFPSLAPPITLLVDGKQQTLVVCLVLNVAPPGFGGPIWFSAGNGSSLDAFTYGPSPEADGTWTSLAQLSLPSEELAAWENLVCHTGPEAGNRSQSTQPLQLSGGDGAGAPVDAPCPSHTLWKQDMLGDRSGSHGGMVGVPVPTLQMRRCLGSEQGGLRALSLGFATPSNIQASSISFKSRF</sequence>
<protein>
    <recommendedName>
        <fullName evidence="12">Pre T-cell antigen receptor alpha</fullName>
    </recommendedName>
    <alternativeName>
        <fullName evidence="13">pT-alpha-TCR</fullName>
    </alternativeName>
</protein>
<dbReference type="EMBL" id="AEYP01006131">
    <property type="status" value="NOT_ANNOTATED_CDS"/>
    <property type="molecule type" value="Genomic_DNA"/>
</dbReference>
<dbReference type="PANTHER" id="PTHR37866">
    <property type="entry name" value="PRE T-CELL ANTIGEN RECEPTOR ALPHA"/>
    <property type="match status" value="1"/>
</dbReference>
<dbReference type="Ensembl" id="ENSMPUT00000013401.1">
    <property type="protein sequence ID" value="ENSMPUP00000013190.1"/>
    <property type="gene ID" value="ENSMPUG00000013288.1"/>
</dbReference>
<feature type="region of interest" description="Disordered" evidence="14">
    <location>
        <begin position="130"/>
        <end position="154"/>
    </location>
</feature>
<keyword evidence="9" id="KW-0675">Receptor</keyword>
<evidence type="ECO:0000256" key="6">
    <source>
        <dbReference type="ARBA" id="ARBA00022989"/>
    </source>
</evidence>
<dbReference type="eggNOG" id="ENOG502SAGI">
    <property type="taxonomic scope" value="Eukaryota"/>
</dbReference>
<proteinExistence type="predicted"/>
<dbReference type="GO" id="GO:0070244">
    <property type="term" value="P:negative regulation of thymocyte apoptotic process"/>
    <property type="evidence" value="ECO:0007669"/>
    <property type="project" value="TreeGrafter"/>
</dbReference>
<keyword evidence="5 15" id="KW-0732">Signal</keyword>
<feature type="signal peptide" evidence="15">
    <location>
        <begin position="1"/>
        <end position="18"/>
    </location>
</feature>
<comment type="subunit">
    <text evidence="11">Heterodimer with TCRB; disulfide linked. This heterodimer assembles with CD3 proteins into a signaling-competent pre-T-cell receptor complex. Interacts with RHBDD1.</text>
</comment>
<evidence type="ECO:0000256" key="9">
    <source>
        <dbReference type="ARBA" id="ARBA00023170"/>
    </source>
</evidence>
<evidence type="ECO:0000256" key="1">
    <source>
        <dbReference type="ARBA" id="ARBA00004236"/>
    </source>
</evidence>
<dbReference type="EMBL" id="AEYP01006132">
    <property type="status" value="NOT_ANNOTATED_CDS"/>
    <property type="molecule type" value="Genomic_DNA"/>
</dbReference>
<dbReference type="SUPFAM" id="SSF48726">
    <property type="entry name" value="Immunoglobulin"/>
    <property type="match status" value="1"/>
</dbReference>
<dbReference type="GO" id="GO:0005886">
    <property type="term" value="C:plasma membrane"/>
    <property type="evidence" value="ECO:0007669"/>
    <property type="project" value="UniProtKB-SubCell"/>
</dbReference>
<name>M3YPD2_MUSPF</name>
<evidence type="ECO:0000256" key="2">
    <source>
        <dbReference type="ARBA" id="ARBA00004479"/>
    </source>
</evidence>
<dbReference type="FunFam" id="2.60.40.10:FF:001091">
    <property type="entry name" value="Pre T-cell antigen receptor alpha"/>
    <property type="match status" value="1"/>
</dbReference>
<evidence type="ECO:0000256" key="13">
    <source>
        <dbReference type="ARBA" id="ARBA00083662"/>
    </source>
</evidence>
<evidence type="ECO:0000256" key="10">
    <source>
        <dbReference type="ARBA" id="ARBA00023180"/>
    </source>
</evidence>
<comment type="subcellular location">
    <subcellularLocation>
        <location evidence="1">Cell membrane</location>
    </subcellularLocation>
    <subcellularLocation>
        <location evidence="2">Membrane</location>
        <topology evidence="2">Single-pass type I membrane protein</topology>
    </subcellularLocation>
</comment>
<dbReference type="AlphaFoldDB" id="M3YPD2"/>
<keyword evidence="6" id="KW-1133">Transmembrane helix</keyword>
<evidence type="ECO:0000256" key="14">
    <source>
        <dbReference type="SAM" id="MobiDB-lite"/>
    </source>
</evidence>
<feature type="chain" id="PRO_5004045483" description="Pre T-cell antigen receptor alpha" evidence="15">
    <location>
        <begin position="19"/>
        <end position="225"/>
    </location>
</feature>
<evidence type="ECO:0000256" key="15">
    <source>
        <dbReference type="SAM" id="SignalP"/>
    </source>
</evidence>
<keyword evidence="10" id="KW-0325">Glycoprotein</keyword>
<reference evidence="16" key="1">
    <citation type="submission" date="2024-06" db="UniProtKB">
        <authorList>
            <consortium name="Ensembl"/>
        </authorList>
    </citation>
    <scope>IDENTIFICATION</scope>
</reference>
<accession>M3YPD2</accession>
<keyword evidence="3" id="KW-1003">Cell membrane</keyword>
<feature type="compositionally biased region" description="Polar residues" evidence="14">
    <location>
        <begin position="135"/>
        <end position="144"/>
    </location>
</feature>
<evidence type="ECO:0000256" key="12">
    <source>
        <dbReference type="ARBA" id="ARBA00069493"/>
    </source>
</evidence>
<dbReference type="InParanoid" id="M3YPD2"/>
<dbReference type="HOGENOM" id="CLU_1229584_0_0_1"/>
<keyword evidence="7" id="KW-0472">Membrane</keyword>
<evidence type="ECO:0000256" key="4">
    <source>
        <dbReference type="ARBA" id="ARBA00022692"/>
    </source>
</evidence>